<dbReference type="InterPro" id="IPR016181">
    <property type="entry name" value="Acyl_CoA_acyltransferase"/>
</dbReference>
<feature type="domain" description="N-acetyltransferase" evidence="3">
    <location>
        <begin position="2"/>
        <end position="164"/>
    </location>
</feature>
<organism evidence="4 5">
    <name type="scientific">Chitinophaga defluvii</name>
    <dbReference type="NCBI Taxonomy" id="3163343"/>
    <lineage>
        <taxon>Bacteria</taxon>
        <taxon>Pseudomonadati</taxon>
        <taxon>Bacteroidota</taxon>
        <taxon>Chitinophagia</taxon>
        <taxon>Chitinophagales</taxon>
        <taxon>Chitinophagaceae</taxon>
        <taxon>Chitinophaga</taxon>
    </lineage>
</organism>
<name>A0ABV2T8H9_9BACT</name>
<reference evidence="4 5" key="1">
    <citation type="submission" date="2024-06" db="EMBL/GenBank/DDBJ databases">
        <title>Chitinophaga defluvii sp. nov., isolated from municipal sewage.</title>
        <authorList>
            <person name="Zhang L."/>
        </authorList>
    </citation>
    <scope>NUCLEOTIDE SEQUENCE [LARGE SCALE GENOMIC DNA]</scope>
    <source>
        <strain evidence="4 5">H8</strain>
    </source>
</reference>
<dbReference type="PANTHER" id="PTHR43420">
    <property type="entry name" value="ACETYLTRANSFERASE"/>
    <property type="match status" value="1"/>
</dbReference>
<dbReference type="InterPro" id="IPR050680">
    <property type="entry name" value="YpeA/RimI_acetyltransf"/>
</dbReference>
<evidence type="ECO:0000256" key="2">
    <source>
        <dbReference type="ARBA" id="ARBA00023315"/>
    </source>
</evidence>
<gene>
    <name evidence="4" type="ORF">ABR189_13695</name>
</gene>
<sequence length="164" mass="18950">MYSIKAATTTEIPIIQTLVEQIWRPTYQSLLTPGQIDYMIDMMYSIPSLLRQMNELQHQYILLYDEAIPIGYASYSPTDKAGIFKLHKIYLHMSYQGKGIGKLLLNGVIENVKALNAHILELDVNRDNKARLFYEKQGFTVYKEKDTDIGGGYMMNDYVMRKPL</sequence>
<comment type="caution">
    <text evidence="4">The sequence shown here is derived from an EMBL/GenBank/DDBJ whole genome shotgun (WGS) entry which is preliminary data.</text>
</comment>
<dbReference type="Gene3D" id="3.40.630.30">
    <property type="match status" value="1"/>
</dbReference>
<evidence type="ECO:0000256" key="1">
    <source>
        <dbReference type="ARBA" id="ARBA00022679"/>
    </source>
</evidence>
<evidence type="ECO:0000313" key="4">
    <source>
        <dbReference type="EMBL" id="MET6998434.1"/>
    </source>
</evidence>
<keyword evidence="1" id="KW-0808">Transferase</keyword>
<dbReference type="InterPro" id="IPR000182">
    <property type="entry name" value="GNAT_dom"/>
</dbReference>
<dbReference type="Proteomes" id="UP001549749">
    <property type="component" value="Unassembled WGS sequence"/>
</dbReference>
<dbReference type="CDD" id="cd04301">
    <property type="entry name" value="NAT_SF"/>
    <property type="match status" value="1"/>
</dbReference>
<dbReference type="SUPFAM" id="SSF55729">
    <property type="entry name" value="Acyl-CoA N-acyltransferases (Nat)"/>
    <property type="match status" value="1"/>
</dbReference>
<evidence type="ECO:0000313" key="5">
    <source>
        <dbReference type="Proteomes" id="UP001549749"/>
    </source>
</evidence>
<protein>
    <submittedName>
        <fullName evidence="4">GNAT family N-acetyltransferase</fullName>
    </submittedName>
</protein>
<dbReference type="RefSeq" id="WP_354661068.1">
    <property type="nucleotide sequence ID" value="NZ_JBEXAC010000001.1"/>
</dbReference>
<accession>A0ABV2T8H9</accession>
<keyword evidence="5" id="KW-1185">Reference proteome</keyword>
<dbReference type="EMBL" id="JBEXAC010000001">
    <property type="protein sequence ID" value="MET6998434.1"/>
    <property type="molecule type" value="Genomic_DNA"/>
</dbReference>
<dbReference type="Pfam" id="PF13673">
    <property type="entry name" value="Acetyltransf_10"/>
    <property type="match status" value="1"/>
</dbReference>
<dbReference type="PROSITE" id="PS51186">
    <property type="entry name" value="GNAT"/>
    <property type="match status" value="1"/>
</dbReference>
<evidence type="ECO:0000259" key="3">
    <source>
        <dbReference type="PROSITE" id="PS51186"/>
    </source>
</evidence>
<keyword evidence="2" id="KW-0012">Acyltransferase</keyword>
<proteinExistence type="predicted"/>